<reference evidence="4" key="3">
    <citation type="submission" date="2025-09" db="UniProtKB">
        <authorList>
            <consortium name="Ensembl"/>
        </authorList>
    </citation>
    <scope>IDENTIFICATION</scope>
</reference>
<reference evidence="4 5" key="1">
    <citation type="submission" date="2020-10" db="EMBL/GenBank/DDBJ databases">
        <title>Pygocentrus nattereri (red-bellied piranha) genome, fPygNat1, primary haplotype.</title>
        <authorList>
            <person name="Myers G."/>
            <person name="Meyer A."/>
            <person name="Karagic N."/>
            <person name="Pippel M."/>
            <person name="Winkler S."/>
            <person name="Tracey A."/>
            <person name="Wood J."/>
            <person name="Formenti G."/>
            <person name="Howe K."/>
            <person name="Fedrigo O."/>
            <person name="Jarvis E.D."/>
        </authorList>
    </citation>
    <scope>NUCLEOTIDE SEQUENCE [LARGE SCALE GENOMIC DNA]</scope>
</reference>
<dbReference type="GeneID" id="108432287"/>
<dbReference type="InterPro" id="IPR007110">
    <property type="entry name" value="Ig-like_dom"/>
</dbReference>
<evidence type="ECO:0000313" key="4">
    <source>
        <dbReference type="Ensembl" id="ENSPNAP00000064257.1"/>
    </source>
</evidence>
<evidence type="ECO:0000256" key="1">
    <source>
        <dbReference type="SAM" id="Phobius"/>
    </source>
</evidence>
<organism evidence="4 5">
    <name type="scientific">Pygocentrus nattereri</name>
    <name type="common">Red-bellied piranha</name>
    <dbReference type="NCBI Taxonomy" id="42514"/>
    <lineage>
        <taxon>Eukaryota</taxon>
        <taxon>Metazoa</taxon>
        <taxon>Chordata</taxon>
        <taxon>Craniata</taxon>
        <taxon>Vertebrata</taxon>
        <taxon>Euteleostomi</taxon>
        <taxon>Actinopterygii</taxon>
        <taxon>Neopterygii</taxon>
        <taxon>Teleostei</taxon>
        <taxon>Ostariophysi</taxon>
        <taxon>Characiformes</taxon>
        <taxon>Characoidei</taxon>
        <taxon>Pygocentrus</taxon>
    </lineage>
</organism>
<dbReference type="InterPro" id="IPR013783">
    <property type="entry name" value="Ig-like_fold"/>
</dbReference>
<reference evidence="4" key="2">
    <citation type="submission" date="2025-08" db="UniProtKB">
        <authorList>
            <consortium name="Ensembl"/>
        </authorList>
    </citation>
    <scope>IDENTIFICATION</scope>
</reference>
<dbReference type="Pfam" id="PF13927">
    <property type="entry name" value="Ig_3"/>
    <property type="match status" value="1"/>
</dbReference>
<feature type="signal peptide" evidence="2">
    <location>
        <begin position="1"/>
        <end position="20"/>
    </location>
</feature>
<feature type="domain" description="Ig-like" evidence="3">
    <location>
        <begin position="87"/>
        <end position="199"/>
    </location>
</feature>
<dbReference type="Pfam" id="PF07686">
    <property type="entry name" value="V-set"/>
    <property type="match status" value="1"/>
</dbReference>
<dbReference type="RefSeq" id="XP_037392685.1">
    <property type="nucleotide sequence ID" value="XM_037536788.1"/>
</dbReference>
<dbReference type="GeneTree" id="ENSGT00510000054197"/>
<dbReference type="CDD" id="cd00096">
    <property type="entry name" value="Ig"/>
    <property type="match status" value="1"/>
</dbReference>
<accession>A0AAR2KPB4</accession>
<dbReference type="PROSITE" id="PS50835">
    <property type="entry name" value="IG_LIKE"/>
    <property type="match status" value="2"/>
</dbReference>
<keyword evidence="1" id="KW-1133">Transmembrane helix</keyword>
<dbReference type="SUPFAM" id="SSF48726">
    <property type="entry name" value="Immunoglobulin"/>
    <property type="match status" value="3"/>
</dbReference>
<sequence>MSSSETLLWITLALCAATGGSEVLYKKRGQVVMMYCGDVDTRITNYVEWKHNSVLVFKINTKRGGIIKGSAAVAKKAKPIGDSLKIPSVEAGDTGIYICSGVDINGNQIRKEYKLHVVSVSVSPSDTVLISSGVTLRCDVEGDSTAQVQWKKPSGAEHHGSPGNTVTLKSVTLADAGQWTCQIKDNGGKEVEKIEQVITVVGLLQSPAEVTAPLGGAAQLPCFLPDPVSLRIMGGGWAREAPTDHFVTFSRKVSGLHWKDTDILSRVTFNQQELTTNFTVTLENVQLADAGVYVCTVDFDGGRSLKTQLNLMVEEEREAAVGSSFGEKRVLGVALWVWFAVAAVSFILIDLAVIIVIKHRRKKRRTFFVKRTPRQPIHRTEWPPPLPRPEHSAVNIYVFM</sequence>
<dbReference type="InterPro" id="IPR003599">
    <property type="entry name" value="Ig_sub"/>
</dbReference>
<dbReference type="SMART" id="SM00408">
    <property type="entry name" value="IGc2"/>
    <property type="match status" value="3"/>
</dbReference>
<dbReference type="Proteomes" id="UP001501920">
    <property type="component" value="Chromosome 3"/>
</dbReference>
<feature type="domain" description="Ig-like" evidence="3">
    <location>
        <begin position="215"/>
        <end position="310"/>
    </location>
</feature>
<feature type="transmembrane region" description="Helical" evidence="1">
    <location>
        <begin position="335"/>
        <end position="357"/>
    </location>
</feature>
<proteinExistence type="predicted"/>
<dbReference type="InterPro" id="IPR003598">
    <property type="entry name" value="Ig_sub2"/>
</dbReference>
<feature type="chain" id="PRO_5043602476" description="Ig-like domain-containing protein" evidence="2">
    <location>
        <begin position="21"/>
        <end position="400"/>
    </location>
</feature>
<dbReference type="Ensembl" id="ENSPNAT00000050130.1">
    <property type="protein sequence ID" value="ENSPNAP00000064257.1"/>
    <property type="gene ID" value="ENSPNAG00000020220.2"/>
</dbReference>
<dbReference type="InterPro" id="IPR036179">
    <property type="entry name" value="Ig-like_dom_sf"/>
</dbReference>
<dbReference type="PANTHER" id="PTHR11422:SF6">
    <property type="entry name" value="HEMICENTIN-1 ISOFORM X1"/>
    <property type="match status" value="1"/>
</dbReference>
<evidence type="ECO:0000259" key="3">
    <source>
        <dbReference type="PROSITE" id="PS50835"/>
    </source>
</evidence>
<protein>
    <recommendedName>
        <fullName evidence="3">Ig-like domain-containing protein</fullName>
    </recommendedName>
</protein>
<evidence type="ECO:0000256" key="2">
    <source>
        <dbReference type="SAM" id="SignalP"/>
    </source>
</evidence>
<evidence type="ECO:0000313" key="5">
    <source>
        <dbReference type="Proteomes" id="UP001501920"/>
    </source>
</evidence>
<dbReference type="AlphaFoldDB" id="A0AAR2KPB4"/>
<dbReference type="PANTHER" id="PTHR11422">
    <property type="entry name" value="T-CELL SURFACE GLYCOPROTEIN CD4"/>
    <property type="match status" value="1"/>
</dbReference>
<dbReference type="InterPro" id="IPR013106">
    <property type="entry name" value="Ig_V-set"/>
</dbReference>
<keyword evidence="2" id="KW-0732">Signal</keyword>
<dbReference type="SMART" id="SM00409">
    <property type="entry name" value="IG"/>
    <property type="match status" value="3"/>
</dbReference>
<name>A0AAR2KPB4_PYGNA</name>
<dbReference type="RefSeq" id="XP_017561511.1">
    <property type="nucleotide sequence ID" value="XM_017706022.2"/>
</dbReference>
<keyword evidence="1" id="KW-0812">Transmembrane</keyword>
<keyword evidence="1" id="KW-0472">Membrane</keyword>
<keyword evidence="5" id="KW-1185">Reference proteome</keyword>
<dbReference type="Gene3D" id="2.60.40.10">
    <property type="entry name" value="Immunoglobulins"/>
    <property type="match status" value="3"/>
</dbReference>